<dbReference type="STRING" id="984486.A0A1E3QJ86"/>
<comment type="function">
    <text evidence="10">Essential component of the TIM23 complex, a complex that mediates the translocation of transit peptide-containing proteins across the mitochondrial inner membrane.</text>
</comment>
<dbReference type="AlphaFoldDB" id="A0A1E3QJ86"/>
<evidence type="ECO:0000256" key="8">
    <source>
        <dbReference type="ARBA" id="ARBA00023128"/>
    </source>
</evidence>
<keyword evidence="10" id="KW-0811">Translocation</keyword>
<keyword evidence="4 10" id="KW-0812">Transmembrane</keyword>
<evidence type="ECO:0000313" key="12">
    <source>
        <dbReference type="Proteomes" id="UP000094336"/>
    </source>
</evidence>
<keyword evidence="10" id="KW-0813">Transport</keyword>
<dbReference type="GO" id="GO:0005744">
    <property type="term" value="C:TIM23 mitochondrial import inner membrane translocase complex"/>
    <property type="evidence" value="ECO:0007669"/>
    <property type="project" value="UniProtKB-UniRule"/>
</dbReference>
<sequence length="202" mass="22387">MCFNSGLRHSKAYSTASSVQPPKAPKVSLWTRLSRASTFVFASSLVLGAVSLAGFVIYLLFAEILLPSGETQVFNRAVSLIEKDAECQALLNFPAGERLKAYGETDGNRWTRNRPIHSQKKEGKDGKSHLMMKFHVETNSGRHGSVTLENIEDSALESNFAYIALDIRGQKRHYVIAPKFNTVARHKATGLFDLKWGSSKRG</sequence>
<evidence type="ECO:0000256" key="1">
    <source>
        <dbReference type="ARBA" id="ARBA00004434"/>
    </source>
</evidence>
<evidence type="ECO:0000313" key="11">
    <source>
        <dbReference type="EMBL" id="ODQ77132.1"/>
    </source>
</evidence>
<reference evidence="12" key="1">
    <citation type="submission" date="2016-05" db="EMBL/GenBank/DDBJ databases">
        <title>Comparative genomics of biotechnologically important yeasts.</title>
        <authorList>
            <consortium name="DOE Joint Genome Institute"/>
            <person name="Riley R."/>
            <person name="Haridas S."/>
            <person name="Wolfe K.H."/>
            <person name="Lopes M.R."/>
            <person name="Hittinger C.T."/>
            <person name="Goker M."/>
            <person name="Salamov A."/>
            <person name="Wisecaver J."/>
            <person name="Long T.M."/>
            <person name="Aerts A.L."/>
            <person name="Barry K."/>
            <person name="Choi C."/>
            <person name="Clum A."/>
            <person name="Coughlan A.Y."/>
            <person name="Deshpande S."/>
            <person name="Douglass A.P."/>
            <person name="Hanson S.J."/>
            <person name="Klenk H.-P."/>
            <person name="Labutti K."/>
            <person name="Lapidus A."/>
            <person name="Lindquist E."/>
            <person name="Lipzen A."/>
            <person name="Meier-Kolthoff J.P."/>
            <person name="Ohm R.A."/>
            <person name="Otillar R.P."/>
            <person name="Pangilinan J."/>
            <person name="Peng Y."/>
            <person name="Rokas A."/>
            <person name="Rosa C.A."/>
            <person name="Scheuner C."/>
            <person name="Sibirny A.A."/>
            <person name="Slot J.C."/>
            <person name="Stielow J.B."/>
            <person name="Sun H."/>
            <person name="Kurtzman C.P."/>
            <person name="Blackwell M."/>
            <person name="Grigoriev I.V."/>
            <person name="Jeffries T.W."/>
        </authorList>
    </citation>
    <scope>NUCLEOTIDE SEQUENCE [LARGE SCALE GENOMIC DNA]</scope>
    <source>
        <strain evidence="12">NRRL Y-12698</strain>
    </source>
</reference>
<dbReference type="PANTHER" id="PTHR13032">
    <property type="entry name" value="MITOCHONDRIAL IMPORT INNER MEMBRANE TRANSLOCASE SUBUNIT TIM21"/>
    <property type="match status" value="1"/>
</dbReference>
<dbReference type="InterPro" id="IPR038552">
    <property type="entry name" value="Tim21_IMS_sf"/>
</dbReference>
<evidence type="ECO:0000256" key="4">
    <source>
        <dbReference type="ARBA" id="ARBA00022692"/>
    </source>
</evidence>
<evidence type="ECO:0000256" key="9">
    <source>
        <dbReference type="ARBA" id="ARBA00023136"/>
    </source>
</evidence>
<keyword evidence="9 10" id="KW-0472">Membrane</keyword>
<dbReference type="EMBL" id="KV454443">
    <property type="protein sequence ID" value="ODQ77132.1"/>
    <property type="molecule type" value="Genomic_DNA"/>
</dbReference>
<evidence type="ECO:0000256" key="5">
    <source>
        <dbReference type="ARBA" id="ARBA00022792"/>
    </source>
</evidence>
<dbReference type="Gene3D" id="3.10.450.320">
    <property type="entry name" value="Mitochondrial import inner membrane translocase subunit Tim21"/>
    <property type="match status" value="1"/>
</dbReference>
<dbReference type="GeneID" id="30149913"/>
<keyword evidence="5 10" id="KW-0999">Mitochondrion inner membrane</keyword>
<dbReference type="Proteomes" id="UP000094336">
    <property type="component" value="Unassembled WGS sequence"/>
</dbReference>
<evidence type="ECO:0000256" key="10">
    <source>
        <dbReference type="RuleBase" id="RU367142"/>
    </source>
</evidence>
<dbReference type="Pfam" id="PF08294">
    <property type="entry name" value="TIM21"/>
    <property type="match status" value="1"/>
</dbReference>
<proteinExistence type="inferred from homology"/>
<accession>A0A1E3QJ86</accession>
<keyword evidence="6" id="KW-0809">Transit peptide</keyword>
<keyword evidence="10" id="KW-0653">Protein transport</keyword>
<comment type="subcellular location">
    <subcellularLocation>
        <location evidence="1 10">Mitochondrion inner membrane</location>
        <topology evidence="1 10">Single-pass membrane protein</topology>
    </subcellularLocation>
</comment>
<evidence type="ECO:0000256" key="2">
    <source>
        <dbReference type="ARBA" id="ARBA00010867"/>
    </source>
</evidence>
<evidence type="ECO:0000256" key="3">
    <source>
        <dbReference type="ARBA" id="ARBA00020726"/>
    </source>
</evidence>
<name>A0A1E3QJ86_9ASCO</name>
<keyword evidence="7 10" id="KW-1133">Transmembrane helix</keyword>
<evidence type="ECO:0000256" key="7">
    <source>
        <dbReference type="ARBA" id="ARBA00022989"/>
    </source>
</evidence>
<organism evidence="11 12">
    <name type="scientific">Babjeviella inositovora NRRL Y-12698</name>
    <dbReference type="NCBI Taxonomy" id="984486"/>
    <lineage>
        <taxon>Eukaryota</taxon>
        <taxon>Fungi</taxon>
        <taxon>Dikarya</taxon>
        <taxon>Ascomycota</taxon>
        <taxon>Saccharomycotina</taxon>
        <taxon>Pichiomycetes</taxon>
        <taxon>Serinales incertae sedis</taxon>
        <taxon>Babjeviella</taxon>
    </lineage>
</organism>
<dbReference type="RefSeq" id="XP_018982460.1">
    <property type="nucleotide sequence ID" value="XM_019132060.1"/>
</dbReference>
<protein>
    <recommendedName>
        <fullName evidence="3 10">Mitochondrial import inner membrane translocase subunit Tim21</fullName>
    </recommendedName>
</protein>
<dbReference type="GO" id="GO:0030150">
    <property type="term" value="P:protein import into mitochondrial matrix"/>
    <property type="evidence" value="ECO:0007669"/>
    <property type="project" value="UniProtKB-UniRule"/>
</dbReference>
<dbReference type="PANTHER" id="PTHR13032:SF6">
    <property type="entry name" value="MITOCHONDRIAL IMPORT INNER MEMBRANE TRANSLOCASE SUBUNIT TIM21"/>
    <property type="match status" value="1"/>
</dbReference>
<dbReference type="FunFam" id="3.10.450.320:FF:000002">
    <property type="entry name" value="Mitochondrial import inner membrane translocase subunit tim21"/>
    <property type="match status" value="1"/>
</dbReference>
<comment type="similarity">
    <text evidence="2 10">Belongs to the TIM21 family.</text>
</comment>
<keyword evidence="12" id="KW-1185">Reference proteome</keyword>
<evidence type="ECO:0000256" key="6">
    <source>
        <dbReference type="ARBA" id="ARBA00022946"/>
    </source>
</evidence>
<feature type="transmembrane region" description="Helical" evidence="10">
    <location>
        <begin position="39"/>
        <end position="61"/>
    </location>
</feature>
<keyword evidence="8 10" id="KW-0496">Mitochondrion</keyword>
<dbReference type="OrthoDB" id="436405at2759"/>
<gene>
    <name evidence="11" type="ORF">BABINDRAFT_42185</name>
</gene>
<dbReference type="InterPro" id="IPR013261">
    <property type="entry name" value="Tim21"/>
</dbReference>
<comment type="subunit">
    <text evidence="10">Component of the TIM23 complex.</text>
</comment>